<protein>
    <submittedName>
        <fullName evidence="2">Chromosome partitioning protein</fullName>
    </submittedName>
</protein>
<dbReference type="SUPFAM" id="SSF52540">
    <property type="entry name" value="P-loop containing nucleoside triphosphate hydrolases"/>
    <property type="match status" value="1"/>
</dbReference>
<dbReference type="FunFam" id="3.40.50.300:FF:000285">
    <property type="entry name" value="Sporulation initiation inhibitor Soj"/>
    <property type="match status" value="1"/>
</dbReference>
<reference evidence="2" key="1">
    <citation type="journal article" date="2005" name="Environ. Microbiol.">
        <title>Genetic and functional properties of uncultivated thermophilic crenarchaeotes from a subsurface gold mine as revealed by analysis of genome fragments.</title>
        <authorList>
            <person name="Nunoura T."/>
            <person name="Hirayama H."/>
            <person name="Takami H."/>
            <person name="Oida H."/>
            <person name="Nishi S."/>
            <person name="Shimamura S."/>
            <person name="Suzuki Y."/>
            <person name="Inagaki F."/>
            <person name="Takai K."/>
            <person name="Nealson K.H."/>
            <person name="Horikoshi K."/>
        </authorList>
    </citation>
    <scope>NUCLEOTIDE SEQUENCE</scope>
</reference>
<dbReference type="PANTHER" id="PTHR13696:SF52">
    <property type="entry name" value="PARA FAMILY PROTEIN CT_582"/>
    <property type="match status" value="1"/>
</dbReference>
<name>H5SJK3_9BACT</name>
<organism evidence="2">
    <name type="scientific">uncultured Acetothermia bacterium</name>
    <dbReference type="NCBI Taxonomy" id="236499"/>
    <lineage>
        <taxon>Bacteria</taxon>
        <taxon>Candidatus Bipolaricaulota</taxon>
        <taxon>environmental samples</taxon>
    </lineage>
</organism>
<accession>H5SJK3</accession>
<dbReference type="Gene3D" id="3.40.50.300">
    <property type="entry name" value="P-loop containing nucleotide triphosphate hydrolases"/>
    <property type="match status" value="1"/>
</dbReference>
<evidence type="ECO:0000313" key="2">
    <source>
        <dbReference type="EMBL" id="BAL56339.1"/>
    </source>
</evidence>
<evidence type="ECO:0000259" key="1">
    <source>
        <dbReference type="Pfam" id="PF13614"/>
    </source>
</evidence>
<dbReference type="Pfam" id="PF13614">
    <property type="entry name" value="AAA_31"/>
    <property type="match status" value="1"/>
</dbReference>
<dbReference type="InterPro" id="IPR050678">
    <property type="entry name" value="DNA_Partitioning_ATPase"/>
</dbReference>
<dbReference type="InterPro" id="IPR025669">
    <property type="entry name" value="AAA_dom"/>
</dbReference>
<gene>
    <name evidence="2" type="ORF">HGMM_F36B04C42</name>
</gene>
<dbReference type="InterPro" id="IPR027417">
    <property type="entry name" value="P-loop_NTPase"/>
</dbReference>
<dbReference type="CDD" id="cd02042">
    <property type="entry name" value="ParAB_family"/>
    <property type="match status" value="1"/>
</dbReference>
<dbReference type="AlphaFoldDB" id="H5SJK3"/>
<proteinExistence type="predicted"/>
<dbReference type="PANTHER" id="PTHR13696">
    <property type="entry name" value="P-LOOP CONTAINING NUCLEOSIDE TRIPHOSPHATE HYDROLASE"/>
    <property type="match status" value="1"/>
</dbReference>
<dbReference type="PIRSF" id="PIRSF009320">
    <property type="entry name" value="Nuc_binding_HP_1000"/>
    <property type="match status" value="1"/>
</dbReference>
<feature type="domain" description="AAA" evidence="1">
    <location>
        <begin position="1"/>
        <end position="171"/>
    </location>
</feature>
<sequence>MRKIAIINQKGGTAKTTTAVNLAAALALHNRTVLLIDMDPQGNISTWFDIVPQKSLYHLLVEEMTMPSECIVPVRERIDILPSTKTAAQAELILTGLPGRERVLSRKLANLSGYDFVLLDCPPSLNLLNQNAIVYADEAFIPVSMDYLALVGVKQILENLKMVREILEHPIEVSLVIPTFYDGRNRKSREVLEKLELHFDGKVTEPIRANVRLAEAASHHQTIFEYDPSSYGAQDYQRLAERVLSEVSSTNGHHAQKAQVISR</sequence>
<dbReference type="EMBL" id="AP011743">
    <property type="protein sequence ID" value="BAL56339.1"/>
    <property type="molecule type" value="Genomic_DNA"/>
</dbReference>
<reference evidence="2" key="2">
    <citation type="journal article" date="2012" name="PLoS ONE">
        <title>A Deeply Branching Thermophilic Bacterium with an Ancient Acetyl-CoA Pathway Dominates a Subsurface Ecosystem.</title>
        <authorList>
            <person name="Takami H."/>
            <person name="Noguchi H."/>
            <person name="Takaki Y."/>
            <person name="Uchiyama I."/>
            <person name="Toyoda A."/>
            <person name="Nishi S."/>
            <person name="Chee G.-J."/>
            <person name="Arai W."/>
            <person name="Nunoura T."/>
            <person name="Itoh T."/>
            <person name="Hattori M."/>
            <person name="Takai K."/>
        </authorList>
    </citation>
    <scope>NUCLEOTIDE SEQUENCE</scope>
</reference>